<comment type="caution">
    <text evidence="8">The sequence shown here is derived from an EMBL/GenBank/DDBJ whole genome shotgun (WGS) entry which is preliminary data.</text>
</comment>
<evidence type="ECO:0000313" key="8">
    <source>
        <dbReference type="EMBL" id="GGL74504.1"/>
    </source>
</evidence>
<dbReference type="PANTHER" id="PTHR43549">
    <property type="entry name" value="MULTIDRUG RESISTANCE PROTEIN YPNP-RELATED"/>
    <property type="match status" value="1"/>
</dbReference>
<evidence type="ECO:0000256" key="6">
    <source>
        <dbReference type="ARBA" id="ARBA00023136"/>
    </source>
</evidence>
<name>A0A917SF38_9ACTN</name>
<dbReference type="GO" id="GO:0005886">
    <property type="term" value="C:plasma membrane"/>
    <property type="evidence" value="ECO:0007669"/>
    <property type="project" value="UniProtKB-SubCell"/>
</dbReference>
<keyword evidence="5 7" id="KW-1133">Transmembrane helix</keyword>
<comment type="subcellular location">
    <subcellularLocation>
        <location evidence="1">Cell membrane</location>
        <topology evidence="1">Multi-pass membrane protein</topology>
    </subcellularLocation>
</comment>
<dbReference type="EMBL" id="BMMZ01000010">
    <property type="protein sequence ID" value="GGL74504.1"/>
    <property type="molecule type" value="Genomic_DNA"/>
</dbReference>
<dbReference type="Proteomes" id="UP000613840">
    <property type="component" value="Unassembled WGS sequence"/>
</dbReference>
<keyword evidence="6 7" id="KW-0472">Membrane</keyword>
<keyword evidence="9" id="KW-1185">Reference proteome</keyword>
<evidence type="ECO:0000256" key="7">
    <source>
        <dbReference type="SAM" id="Phobius"/>
    </source>
</evidence>
<evidence type="ECO:0000256" key="3">
    <source>
        <dbReference type="ARBA" id="ARBA00022475"/>
    </source>
</evidence>
<sequence length="301" mass="32087">MFVGGLHLGVAGAALATVAAQLVSVVLCLRLIARRMPQLQLQRADWAVDRRELAEPLRLGLSMGFQYSIISIGIMVLQWAINSLGADTVAGFTAAARVDQLAVTPLASFGLALATYVAQNRGAQEWQRVRHGVARTTWLALGAAVVLGTIVMTVGTPIVRLFVGAGQDRVVALAHHYLIINGCLYGFLAILFLYRNAVQGLGNARSPMISGIAEVVLRTVAALVLVRLIGFTGVALAPPLAWVAGSIPVVISWVIARRKMLATEEQLRAEAKFIMIEEAQVPLGDGFEPGVLREPGSVPQV</sequence>
<dbReference type="Pfam" id="PF01554">
    <property type="entry name" value="MatE"/>
    <property type="match status" value="1"/>
</dbReference>
<dbReference type="AlphaFoldDB" id="A0A917SF38"/>
<feature type="transmembrane region" description="Helical" evidence="7">
    <location>
        <begin position="240"/>
        <end position="256"/>
    </location>
</feature>
<keyword evidence="2" id="KW-0813">Transport</keyword>
<feature type="transmembrane region" description="Helical" evidence="7">
    <location>
        <begin position="59"/>
        <end position="81"/>
    </location>
</feature>
<feature type="transmembrane region" description="Helical" evidence="7">
    <location>
        <begin position="174"/>
        <end position="194"/>
    </location>
</feature>
<organism evidence="8 9">
    <name type="scientific">Microlunatus endophyticus</name>
    <dbReference type="NCBI Taxonomy" id="1716077"/>
    <lineage>
        <taxon>Bacteria</taxon>
        <taxon>Bacillati</taxon>
        <taxon>Actinomycetota</taxon>
        <taxon>Actinomycetes</taxon>
        <taxon>Propionibacteriales</taxon>
        <taxon>Propionibacteriaceae</taxon>
        <taxon>Microlunatus</taxon>
    </lineage>
</organism>
<accession>A0A917SF38</accession>
<feature type="transmembrane region" description="Helical" evidence="7">
    <location>
        <begin position="6"/>
        <end position="33"/>
    </location>
</feature>
<evidence type="ECO:0000256" key="1">
    <source>
        <dbReference type="ARBA" id="ARBA00004651"/>
    </source>
</evidence>
<dbReference type="GO" id="GO:0042910">
    <property type="term" value="F:xenobiotic transmembrane transporter activity"/>
    <property type="evidence" value="ECO:0007669"/>
    <property type="project" value="InterPro"/>
</dbReference>
<evidence type="ECO:0000256" key="5">
    <source>
        <dbReference type="ARBA" id="ARBA00022989"/>
    </source>
</evidence>
<evidence type="ECO:0000256" key="2">
    <source>
        <dbReference type="ARBA" id="ARBA00022448"/>
    </source>
</evidence>
<feature type="transmembrane region" description="Helical" evidence="7">
    <location>
        <begin position="138"/>
        <end position="162"/>
    </location>
</feature>
<evidence type="ECO:0008006" key="10">
    <source>
        <dbReference type="Google" id="ProtNLM"/>
    </source>
</evidence>
<reference evidence="8" key="1">
    <citation type="journal article" date="2014" name="Int. J. Syst. Evol. Microbiol.">
        <title>Complete genome sequence of Corynebacterium casei LMG S-19264T (=DSM 44701T), isolated from a smear-ripened cheese.</title>
        <authorList>
            <consortium name="US DOE Joint Genome Institute (JGI-PGF)"/>
            <person name="Walter F."/>
            <person name="Albersmeier A."/>
            <person name="Kalinowski J."/>
            <person name="Ruckert C."/>
        </authorList>
    </citation>
    <scope>NUCLEOTIDE SEQUENCE</scope>
    <source>
        <strain evidence="8">CGMCC 4.7306</strain>
    </source>
</reference>
<keyword evidence="3" id="KW-1003">Cell membrane</keyword>
<protein>
    <recommendedName>
        <fullName evidence="10">MatE protein</fullName>
    </recommendedName>
</protein>
<evidence type="ECO:0000313" key="9">
    <source>
        <dbReference type="Proteomes" id="UP000613840"/>
    </source>
</evidence>
<feature type="transmembrane region" description="Helical" evidence="7">
    <location>
        <begin position="101"/>
        <end position="118"/>
    </location>
</feature>
<dbReference type="PANTHER" id="PTHR43549:SF3">
    <property type="entry name" value="MULTIDRUG RESISTANCE PROTEIN YPNP-RELATED"/>
    <property type="match status" value="1"/>
</dbReference>
<proteinExistence type="predicted"/>
<dbReference type="InterPro" id="IPR052031">
    <property type="entry name" value="Membrane_Transporter-Flippase"/>
</dbReference>
<evidence type="ECO:0000256" key="4">
    <source>
        <dbReference type="ARBA" id="ARBA00022692"/>
    </source>
</evidence>
<feature type="transmembrane region" description="Helical" evidence="7">
    <location>
        <begin position="215"/>
        <end position="234"/>
    </location>
</feature>
<reference evidence="8" key="2">
    <citation type="submission" date="2020-09" db="EMBL/GenBank/DDBJ databases">
        <authorList>
            <person name="Sun Q."/>
            <person name="Zhou Y."/>
        </authorList>
    </citation>
    <scope>NUCLEOTIDE SEQUENCE</scope>
    <source>
        <strain evidence="8">CGMCC 4.7306</strain>
    </source>
</reference>
<keyword evidence="4 7" id="KW-0812">Transmembrane</keyword>
<dbReference type="InterPro" id="IPR002528">
    <property type="entry name" value="MATE_fam"/>
</dbReference>
<gene>
    <name evidence="8" type="ORF">GCM10011575_35910</name>
</gene>
<dbReference type="GO" id="GO:0015297">
    <property type="term" value="F:antiporter activity"/>
    <property type="evidence" value="ECO:0007669"/>
    <property type="project" value="InterPro"/>
</dbReference>